<feature type="compositionally biased region" description="Polar residues" evidence="1">
    <location>
        <begin position="208"/>
        <end position="221"/>
    </location>
</feature>
<dbReference type="EMBL" id="JALLPJ020000388">
    <property type="protein sequence ID" value="KAL3793615.1"/>
    <property type="molecule type" value="Genomic_DNA"/>
</dbReference>
<dbReference type="PANTHER" id="PTHR43642:SF1">
    <property type="entry name" value="HYBRID SIGNAL TRANSDUCTION HISTIDINE KINASE G"/>
    <property type="match status" value="1"/>
</dbReference>
<dbReference type="InterPro" id="IPR027417">
    <property type="entry name" value="P-loop_NTPase"/>
</dbReference>
<name>A0ABD3PZS3_9STRA</name>
<dbReference type="InterPro" id="IPR053159">
    <property type="entry name" value="Hybrid_Histidine_Kinase"/>
</dbReference>
<keyword evidence="4" id="KW-1185">Reference proteome</keyword>
<protein>
    <recommendedName>
        <fullName evidence="2">Orc1-like AAA ATPase domain-containing protein</fullName>
    </recommendedName>
</protein>
<reference evidence="3 4" key="1">
    <citation type="submission" date="2024-10" db="EMBL/GenBank/DDBJ databases">
        <title>Updated reference genomes for cyclostephanoid diatoms.</title>
        <authorList>
            <person name="Roberts W.R."/>
            <person name="Alverson A.J."/>
        </authorList>
    </citation>
    <scope>NUCLEOTIDE SEQUENCE [LARGE SCALE GENOMIC DNA]</scope>
    <source>
        <strain evidence="3 4">AJA010-31</strain>
    </source>
</reference>
<evidence type="ECO:0000313" key="4">
    <source>
        <dbReference type="Proteomes" id="UP001530400"/>
    </source>
</evidence>
<dbReference type="SUPFAM" id="SSF48452">
    <property type="entry name" value="TPR-like"/>
    <property type="match status" value="1"/>
</dbReference>
<dbReference type="InterPro" id="IPR011990">
    <property type="entry name" value="TPR-like_helical_dom_sf"/>
</dbReference>
<evidence type="ECO:0000259" key="2">
    <source>
        <dbReference type="Pfam" id="PF13191"/>
    </source>
</evidence>
<dbReference type="SUPFAM" id="SSF52540">
    <property type="entry name" value="P-loop containing nucleoside triphosphate hydrolases"/>
    <property type="match status" value="1"/>
</dbReference>
<dbReference type="Gene3D" id="3.40.50.300">
    <property type="entry name" value="P-loop containing nucleotide triphosphate hydrolases"/>
    <property type="match status" value="1"/>
</dbReference>
<dbReference type="InterPro" id="IPR041664">
    <property type="entry name" value="AAA_16"/>
</dbReference>
<feature type="domain" description="Orc1-like AAA ATPase" evidence="2">
    <location>
        <begin position="303"/>
        <end position="488"/>
    </location>
</feature>
<dbReference type="AlphaFoldDB" id="A0ABD3PZS3"/>
<sequence>MTDHNHSLFELRSTHSMPIICQPANDNARTLIGDDVGITTFSTQSPEAPPQAPIALRAWLDLEALTLSRSLRDLDSQANVQTVDVFKKLTVAFAIGKLIQHLAASVSGYSQSEIVNLFDPDNFAVHMLPSNEGGKEREVTGIELRSPPVQLQVKRNMNDIEAVVQHAHEEQADDSSMCFALGVLVQLIFSGTTAITDAAGTTVAANESYETATDLSPNTKFKSVHTPPERNEESSPNSATLRHVSGLVRDLLSCKRGDGTFQINTAPISLDLAIRDLYLMLMMPDRFLSKSCPQLEETKSIHGRYSESGDLLLAFERVARSGQCEAFFVKGGPGSGKTYLVVQSLFAAAHAFNGLVVMKKFEKNCDQVSLVLSVFNDLCTQLGGLANLWQDLHSEFGSDEFKKLVGALPDVMKLAPHHESKGSFTQVTSEKLSLISLCGIMKRFLRLISTPSRPILLILDDIHWSNTESLEFLHALLTDQRKVIPMFLVGCYLIEPEGAANATESQGIVPAGTGDEHCLHGFDQWLLASKIPVRMVRLGHMSEEDVNSMISESLSMLPRLCHSLAQVIFCKTGGNPLQICKVLRSLVEKGLLHYSLLQMSWVWDINKICDEFQEEKIYAACTTMDIEPNVASNQEFIISRQLESGRHLFDLMEKIECEMNQPTPQKTLHIYYQAVLTLSGKELKGSSSQQLDEPDYVFSQIMSLTYLGYYERVRHMFKRWELLNGKNQCEESFESIYVSFYYGISSFGQRRKKNARSKRIPESTKKWLDVVQRASKCSKWDWNWQNKASLLMAEKHSLANSNDEAEAEYDASIRGAQSSGFIHEEALACELAGAHYERLKESAKALSMFHRAENCYERWGSVPKARKMKDKINSHSYVCLS</sequence>
<dbReference type="PANTHER" id="PTHR43642">
    <property type="entry name" value="HYBRID SIGNAL TRANSDUCTION HISTIDINE KINASE G"/>
    <property type="match status" value="1"/>
</dbReference>
<dbReference type="Proteomes" id="UP001530400">
    <property type="component" value="Unassembled WGS sequence"/>
</dbReference>
<feature type="region of interest" description="Disordered" evidence="1">
    <location>
        <begin position="208"/>
        <end position="239"/>
    </location>
</feature>
<organism evidence="3 4">
    <name type="scientific">Cyclotella atomus</name>
    <dbReference type="NCBI Taxonomy" id="382360"/>
    <lineage>
        <taxon>Eukaryota</taxon>
        <taxon>Sar</taxon>
        <taxon>Stramenopiles</taxon>
        <taxon>Ochrophyta</taxon>
        <taxon>Bacillariophyta</taxon>
        <taxon>Coscinodiscophyceae</taxon>
        <taxon>Thalassiosirophycidae</taxon>
        <taxon>Stephanodiscales</taxon>
        <taxon>Stephanodiscaceae</taxon>
        <taxon>Cyclotella</taxon>
    </lineage>
</organism>
<dbReference type="Pfam" id="PF13191">
    <property type="entry name" value="AAA_16"/>
    <property type="match status" value="1"/>
</dbReference>
<proteinExistence type="predicted"/>
<evidence type="ECO:0000256" key="1">
    <source>
        <dbReference type="SAM" id="MobiDB-lite"/>
    </source>
</evidence>
<evidence type="ECO:0000313" key="3">
    <source>
        <dbReference type="EMBL" id="KAL3793615.1"/>
    </source>
</evidence>
<accession>A0ABD3PZS3</accession>
<comment type="caution">
    <text evidence="3">The sequence shown here is derived from an EMBL/GenBank/DDBJ whole genome shotgun (WGS) entry which is preliminary data.</text>
</comment>
<gene>
    <name evidence="3" type="ORF">ACHAWO_001664</name>
</gene>